<dbReference type="AlphaFoldDB" id="A0A2D4KJC8"/>
<organism evidence="1">
    <name type="scientific">Micrurus paraensis</name>
    <dbReference type="NCBI Taxonomy" id="1970185"/>
    <lineage>
        <taxon>Eukaryota</taxon>
        <taxon>Metazoa</taxon>
        <taxon>Chordata</taxon>
        <taxon>Craniata</taxon>
        <taxon>Vertebrata</taxon>
        <taxon>Euteleostomi</taxon>
        <taxon>Lepidosauria</taxon>
        <taxon>Squamata</taxon>
        <taxon>Bifurcata</taxon>
        <taxon>Unidentata</taxon>
        <taxon>Episquamata</taxon>
        <taxon>Toxicofera</taxon>
        <taxon>Serpentes</taxon>
        <taxon>Colubroidea</taxon>
        <taxon>Elapidae</taxon>
        <taxon>Elapinae</taxon>
        <taxon>Micrurus</taxon>
    </lineage>
</organism>
<dbReference type="EMBL" id="IACL01069669">
    <property type="protein sequence ID" value="LAB08788.1"/>
    <property type="molecule type" value="Transcribed_RNA"/>
</dbReference>
<name>A0A2D4KJC8_9SAUR</name>
<evidence type="ECO:0000313" key="1">
    <source>
        <dbReference type="EMBL" id="LAB08788.1"/>
    </source>
</evidence>
<reference evidence="1" key="2">
    <citation type="submission" date="2017-11" db="EMBL/GenBank/DDBJ databases">
        <title>Coralsnake Venomics: Analyses of Venom Gland Transcriptomes and Proteomes of Six Brazilian Taxa.</title>
        <authorList>
            <person name="Aird S.D."/>
            <person name="Jorge da Silva N."/>
            <person name="Qiu L."/>
            <person name="Villar-Briones A."/>
            <person name="Aparecida-Saddi V."/>
            <person name="Campos-Telles M.P."/>
            <person name="Grau M."/>
            <person name="Mikheyev A.S."/>
        </authorList>
    </citation>
    <scope>NUCLEOTIDE SEQUENCE</scope>
    <source>
        <tissue evidence="1">Venom_gland</tissue>
    </source>
</reference>
<reference evidence="1" key="1">
    <citation type="submission" date="2017-07" db="EMBL/GenBank/DDBJ databases">
        <authorList>
            <person name="Mikheyev A."/>
            <person name="Grau M."/>
        </authorList>
    </citation>
    <scope>NUCLEOTIDE SEQUENCE</scope>
    <source>
        <tissue evidence="1">Venom_gland</tissue>
    </source>
</reference>
<sequence length="124" mass="15278">MKNIQQMMVKNEERFQKNRRKRRSNRIDNRLIAIKQDKGKEMITWEMDRADFYLRFQNIEEEKRENFEEIIIKVLAGVLEISKEKMMDGIDEVFQVYTRYAMRHKLPREVHVRFTKKAIKKEIL</sequence>
<accession>A0A2D4KJC8</accession>
<proteinExistence type="predicted"/>
<protein>
    <recommendedName>
        <fullName evidence="2">L1 transposable element RRM domain-containing protein</fullName>
    </recommendedName>
</protein>
<evidence type="ECO:0008006" key="2">
    <source>
        <dbReference type="Google" id="ProtNLM"/>
    </source>
</evidence>